<dbReference type="Proteomes" id="UP000823771">
    <property type="component" value="Unassembled WGS sequence"/>
</dbReference>
<keyword evidence="1" id="KW-0732">Signal</keyword>
<evidence type="ECO:0000313" key="2">
    <source>
        <dbReference type="EMBL" id="MBO8478972.1"/>
    </source>
</evidence>
<feature type="chain" id="PRO_5038702699" description="Lipoprotein" evidence="1">
    <location>
        <begin position="26"/>
        <end position="125"/>
    </location>
</feature>
<comment type="caution">
    <text evidence="2">The sequence shown here is derived from an EMBL/GenBank/DDBJ whole genome shotgun (WGS) entry which is preliminary data.</text>
</comment>
<reference evidence="2" key="2">
    <citation type="journal article" date="2021" name="PeerJ">
        <title>Extensive microbial diversity within the chicken gut microbiome revealed by metagenomics and culture.</title>
        <authorList>
            <person name="Gilroy R."/>
            <person name="Ravi A."/>
            <person name="Getino M."/>
            <person name="Pursley I."/>
            <person name="Horton D.L."/>
            <person name="Alikhan N.F."/>
            <person name="Baker D."/>
            <person name="Gharbi K."/>
            <person name="Hall N."/>
            <person name="Watson M."/>
            <person name="Adriaenssens E.M."/>
            <person name="Foster-Nyarko E."/>
            <person name="Jarju S."/>
            <person name="Secka A."/>
            <person name="Antonio M."/>
            <person name="Oren A."/>
            <person name="Chaudhuri R.R."/>
            <person name="La Ragione R."/>
            <person name="Hildebrand F."/>
            <person name="Pallen M.J."/>
        </authorList>
    </citation>
    <scope>NUCLEOTIDE SEQUENCE</scope>
    <source>
        <strain evidence="2">2478</strain>
    </source>
</reference>
<proteinExistence type="predicted"/>
<dbReference type="EMBL" id="JADILZ010000082">
    <property type="protein sequence ID" value="MBO8478972.1"/>
    <property type="molecule type" value="Genomic_DNA"/>
</dbReference>
<sequence length="125" mass="13702">MYRGLRNIVCLVAAVMLTGIAACHADSYKARSTELHCILEEFHQDAFSTCTSSPENYMEQTLGGHAATVAAQYDNIREQSSARFSFSLATVSNFVHTLVSCADGIQTGISRLSDYYIFTLGHILV</sequence>
<accession>A0A9D9IU20</accession>
<dbReference type="PROSITE" id="PS51257">
    <property type="entry name" value="PROKAR_LIPOPROTEIN"/>
    <property type="match status" value="1"/>
</dbReference>
<feature type="signal peptide" evidence="1">
    <location>
        <begin position="1"/>
        <end position="25"/>
    </location>
</feature>
<evidence type="ECO:0000313" key="3">
    <source>
        <dbReference type="Proteomes" id="UP000823771"/>
    </source>
</evidence>
<reference evidence="2" key="1">
    <citation type="submission" date="2020-10" db="EMBL/GenBank/DDBJ databases">
        <authorList>
            <person name="Gilroy R."/>
        </authorList>
    </citation>
    <scope>NUCLEOTIDE SEQUENCE</scope>
    <source>
        <strain evidence="2">2478</strain>
    </source>
</reference>
<organism evidence="2 3">
    <name type="scientific">Candidatus Cryptobacteroides excrementipullorum</name>
    <dbReference type="NCBI Taxonomy" id="2840761"/>
    <lineage>
        <taxon>Bacteria</taxon>
        <taxon>Pseudomonadati</taxon>
        <taxon>Bacteroidota</taxon>
        <taxon>Bacteroidia</taxon>
        <taxon>Bacteroidales</taxon>
        <taxon>Candidatus Cryptobacteroides</taxon>
    </lineage>
</organism>
<protein>
    <recommendedName>
        <fullName evidence="4">Lipoprotein</fullName>
    </recommendedName>
</protein>
<evidence type="ECO:0000256" key="1">
    <source>
        <dbReference type="SAM" id="SignalP"/>
    </source>
</evidence>
<dbReference type="AlphaFoldDB" id="A0A9D9IU20"/>
<gene>
    <name evidence="2" type="ORF">IAB80_08820</name>
</gene>
<evidence type="ECO:0008006" key="4">
    <source>
        <dbReference type="Google" id="ProtNLM"/>
    </source>
</evidence>
<name>A0A9D9IU20_9BACT</name>